<dbReference type="HOGENOM" id="CLU_028723_1_1_4"/>
<dbReference type="GO" id="GO:0009003">
    <property type="term" value="F:signal peptidase activity"/>
    <property type="evidence" value="ECO:0007669"/>
    <property type="project" value="UniProtKB-EC"/>
</dbReference>
<dbReference type="RefSeq" id="WP_005433380.1">
    <property type="nucleotide sequence ID" value="NZ_JH815513.1"/>
</dbReference>
<dbReference type="PANTHER" id="PTHR43390:SF1">
    <property type="entry name" value="CHLOROPLAST PROCESSING PEPTIDASE"/>
    <property type="match status" value="1"/>
</dbReference>
<evidence type="ECO:0000256" key="4">
    <source>
        <dbReference type="ARBA" id="ARBA00019232"/>
    </source>
</evidence>
<dbReference type="PROSITE" id="PS00761">
    <property type="entry name" value="SPASE_I_3"/>
    <property type="match status" value="1"/>
</dbReference>
<dbReference type="OrthoDB" id="9815782at2"/>
<evidence type="ECO:0000313" key="12">
    <source>
        <dbReference type="Proteomes" id="UP000005835"/>
    </source>
</evidence>
<dbReference type="GO" id="GO:0004252">
    <property type="term" value="F:serine-type endopeptidase activity"/>
    <property type="evidence" value="ECO:0007669"/>
    <property type="project" value="InterPro"/>
</dbReference>
<dbReference type="SUPFAM" id="SSF51306">
    <property type="entry name" value="LexA/Signal peptidase"/>
    <property type="match status" value="1"/>
</dbReference>
<comment type="catalytic activity">
    <reaction evidence="1 8">
        <text>Cleavage of hydrophobic, N-terminal signal or leader sequences from secreted and periplasmic proteins.</text>
        <dbReference type="EC" id="3.4.21.89"/>
    </reaction>
</comment>
<evidence type="ECO:0000256" key="5">
    <source>
        <dbReference type="ARBA" id="ARBA00022670"/>
    </source>
</evidence>
<dbReference type="AlphaFoldDB" id="K1JKE9"/>
<dbReference type="EMBL" id="ADMG01000008">
    <property type="protein sequence ID" value="EKB32105.1"/>
    <property type="molecule type" value="Genomic_DNA"/>
</dbReference>
<evidence type="ECO:0000256" key="2">
    <source>
        <dbReference type="ARBA" id="ARBA00009370"/>
    </source>
</evidence>
<sequence>MNFPLILLILTVVTGIFWVLERRSFLPARKARAEEAARRFEADNREAIDRGEKAVIDARNDLYAREIRQPWWLEYTAGLFPVIAIVFFVRSFLFEPFRIPSGSMLPTLHVGDFILVNKYEYGIRLPVTNWKIIPLGSPQRGDVVVFKYPMDESVDYIKRVVGVPGDTIEYRNKVVYVNGVEQKQAGHVDFIDTHSHVTLDQREENLSGVEHMIAVDGRRPSGVPAQAILKKVPECTYTNTGFICKVPEGKYFMMGDNRDNSEDSRYWGFVDDSSLVGRATFIWANFGDMSRIGSFR</sequence>
<protein>
    <recommendedName>
        <fullName evidence="4 8">Signal peptidase I</fullName>
        <ecNumber evidence="3 8">3.4.21.89</ecNumber>
    </recommendedName>
</protein>
<evidence type="ECO:0000256" key="9">
    <source>
        <dbReference type="RuleBase" id="RU362042"/>
    </source>
</evidence>
<organism evidence="11 12">
    <name type="scientific">Sutterella wadsworthensis 2_1_59BFAA</name>
    <dbReference type="NCBI Taxonomy" id="742823"/>
    <lineage>
        <taxon>Bacteria</taxon>
        <taxon>Pseudomonadati</taxon>
        <taxon>Pseudomonadota</taxon>
        <taxon>Betaproteobacteria</taxon>
        <taxon>Burkholderiales</taxon>
        <taxon>Sutterellaceae</taxon>
        <taxon>Sutterella</taxon>
    </lineage>
</organism>
<dbReference type="InterPro" id="IPR019756">
    <property type="entry name" value="Pept_S26A_signal_pept_1_Ser-AS"/>
</dbReference>
<feature type="active site" evidence="7">
    <location>
        <position position="103"/>
    </location>
</feature>
<dbReference type="PROSITE" id="PS00760">
    <property type="entry name" value="SPASE_I_2"/>
    <property type="match status" value="1"/>
</dbReference>
<name>K1JKE9_9BURK</name>
<evidence type="ECO:0000313" key="11">
    <source>
        <dbReference type="EMBL" id="EKB32105.1"/>
    </source>
</evidence>
<proteinExistence type="inferred from homology"/>
<dbReference type="InterPro" id="IPR019758">
    <property type="entry name" value="Pept_S26A_signal_pept_1_CS"/>
</dbReference>
<dbReference type="GO" id="GO:0016020">
    <property type="term" value="C:membrane"/>
    <property type="evidence" value="ECO:0007669"/>
    <property type="project" value="UniProtKB-SubCell"/>
</dbReference>
<keyword evidence="12" id="KW-1185">Reference proteome</keyword>
<dbReference type="CDD" id="cd06530">
    <property type="entry name" value="S26_SPase_I"/>
    <property type="match status" value="1"/>
</dbReference>
<comment type="caution">
    <text evidence="11">The sequence shown here is derived from an EMBL/GenBank/DDBJ whole genome shotgun (WGS) entry which is preliminary data.</text>
</comment>
<accession>K1JKE9</accession>
<dbReference type="InterPro" id="IPR036286">
    <property type="entry name" value="LexA/Signal_pep-like_sf"/>
</dbReference>
<keyword evidence="8" id="KW-0812">Transmembrane</keyword>
<dbReference type="PROSITE" id="PS00501">
    <property type="entry name" value="SPASE_I_1"/>
    <property type="match status" value="1"/>
</dbReference>
<dbReference type="eggNOG" id="COG0681">
    <property type="taxonomic scope" value="Bacteria"/>
</dbReference>
<evidence type="ECO:0000256" key="6">
    <source>
        <dbReference type="ARBA" id="ARBA00022801"/>
    </source>
</evidence>
<evidence type="ECO:0000256" key="3">
    <source>
        <dbReference type="ARBA" id="ARBA00013208"/>
    </source>
</evidence>
<dbReference type="EC" id="3.4.21.89" evidence="3 8"/>
<dbReference type="InterPro" id="IPR000223">
    <property type="entry name" value="Pept_S26A_signal_pept_1"/>
</dbReference>
<dbReference type="Gene3D" id="2.10.109.10">
    <property type="entry name" value="Umud Fragment, subunit A"/>
    <property type="match status" value="1"/>
</dbReference>
<keyword evidence="8" id="KW-0472">Membrane</keyword>
<evidence type="ECO:0000256" key="7">
    <source>
        <dbReference type="PIRSR" id="PIRSR600223-1"/>
    </source>
</evidence>
<dbReference type="PANTHER" id="PTHR43390">
    <property type="entry name" value="SIGNAL PEPTIDASE I"/>
    <property type="match status" value="1"/>
</dbReference>
<reference evidence="11 12" key="1">
    <citation type="submission" date="2012-05" db="EMBL/GenBank/DDBJ databases">
        <title>The Genome Sequence of Sutterella wadsworthensis 2_1_59BFAA.</title>
        <authorList>
            <consortium name="The Broad Institute Genome Sequencing Platform"/>
            <person name="Earl A."/>
            <person name="Ward D."/>
            <person name="Feldgarden M."/>
            <person name="Gevers D."/>
            <person name="Daigneault M."/>
            <person name="Strauss J."/>
            <person name="Allen-Vercoe E."/>
            <person name="Walker B."/>
            <person name="Young S.K."/>
            <person name="Zeng Q."/>
            <person name="Gargeya S."/>
            <person name="Fitzgerald M."/>
            <person name="Haas B."/>
            <person name="Abouelleil A."/>
            <person name="Alvarado L."/>
            <person name="Arachchi H.M."/>
            <person name="Berlin A.M."/>
            <person name="Chapman S.B."/>
            <person name="Goldberg J."/>
            <person name="Griggs A."/>
            <person name="Gujja S."/>
            <person name="Hansen M."/>
            <person name="Howarth C."/>
            <person name="Imamovic A."/>
            <person name="Larimer J."/>
            <person name="McCowen C."/>
            <person name="Montmayeur A."/>
            <person name="Murphy C."/>
            <person name="Neiman D."/>
            <person name="Pearson M."/>
            <person name="Priest M."/>
            <person name="Roberts A."/>
            <person name="Saif S."/>
            <person name="Shea T."/>
            <person name="Sisk P."/>
            <person name="Sykes S."/>
            <person name="Wortman J."/>
            <person name="Nusbaum C."/>
            <person name="Birren B."/>
        </authorList>
    </citation>
    <scope>NUCLEOTIDE SEQUENCE [LARGE SCALE GENOMIC DNA]</scope>
    <source>
        <strain evidence="11 12">2_1_59BFAA</strain>
    </source>
</reference>
<feature type="transmembrane region" description="Helical" evidence="8">
    <location>
        <begin position="6"/>
        <end position="22"/>
    </location>
</feature>
<gene>
    <name evidence="11" type="ORF">HMPREF9465_00281</name>
</gene>
<keyword evidence="5 8" id="KW-0645">Protease</keyword>
<dbReference type="InterPro" id="IPR019757">
    <property type="entry name" value="Pept_S26A_signal_pept_1_Lys-AS"/>
</dbReference>
<evidence type="ECO:0000256" key="8">
    <source>
        <dbReference type="RuleBase" id="RU003993"/>
    </source>
</evidence>
<feature type="domain" description="Peptidase S26" evidence="10">
    <location>
        <begin position="73"/>
        <end position="283"/>
    </location>
</feature>
<dbReference type="NCBIfam" id="TIGR02227">
    <property type="entry name" value="sigpep_I_bact"/>
    <property type="match status" value="1"/>
</dbReference>
<dbReference type="Pfam" id="PF10502">
    <property type="entry name" value="Peptidase_S26"/>
    <property type="match status" value="1"/>
</dbReference>
<keyword evidence="6 8" id="KW-0378">Hydrolase</keyword>
<evidence type="ECO:0000259" key="10">
    <source>
        <dbReference type="Pfam" id="PF10502"/>
    </source>
</evidence>
<evidence type="ECO:0000256" key="1">
    <source>
        <dbReference type="ARBA" id="ARBA00000677"/>
    </source>
</evidence>
<dbReference type="Proteomes" id="UP000005835">
    <property type="component" value="Unassembled WGS sequence"/>
</dbReference>
<feature type="active site" evidence="7">
    <location>
        <position position="158"/>
    </location>
</feature>
<comment type="similarity">
    <text evidence="2 9">Belongs to the peptidase S26 family.</text>
</comment>
<comment type="subcellular location">
    <subcellularLocation>
        <location evidence="9">Membrane</location>
        <topology evidence="9">Single-pass type II membrane protein</topology>
    </subcellularLocation>
</comment>
<dbReference type="STRING" id="742823.HMPREF9465_00281"/>
<keyword evidence="8" id="KW-1133">Transmembrane helix</keyword>
<comment type="caution">
    <text evidence="9">Lacks conserved residue(s) required for the propagation of feature annotation.</text>
</comment>
<dbReference type="InterPro" id="IPR019533">
    <property type="entry name" value="Peptidase_S26"/>
</dbReference>
<feature type="transmembrane region" description="Helical" evidence="8">
    <location>
        <begin position="72"/>
        <end position="93"/>
    </location>
</feature>
<dbReference type="PRINTS" id="PR00727">
    <property type="entry name" value="LEADERPTASE"/>
</dbReference>
<dbReference type="PATRIC" id="fig|742823.3.peg.273"/>
<dbReference type="GO" id="GO:0006465">
    <property type="term" value="P:signal peptide processing"/>
    <property type="evidence" value="ECO:0007669"/>
    <property type="project" value="InterPro"/>
</dbReference>